<accession>A0A420XNV2</accession>
<comment type="caution">
    <text evidence="1">The sequence shown here is derived from an EMBL/GenBank/DDBJ whole genome shotgun (WGS) entry which is preliminary data.</text>
</comment>
<protein>
    <submittedName>
        <fullName evidence="1">Uncharacterized protein</fullName>
    </submittedName>
</protein>
<dbReference type="EMBL" id="RBWV01000012">
    <property type="protein sequence ID" value="RKS73867.1"/>
    <property type="molecule type" value="Genomic_DNA"/>
</dbReference>
<reference evidence="1 2" key="1">
    <citation type="submission" date="2018-10" db="EMBL/GenBank/DDBJ databases">
        <title>Genomic Encyclopedia of Archaeal and Bacterial Type Strains, Phase II (KMG-II): from individual species to whole genera.</title>
        <authorList>
            <person name="Goeker M."/>
        </authorList>
    </citation>
    <scope>NUCLEOTIDE SEQUENCE [LARGE SCALE GENOMIC DNA]</scope>
    <source>
        <strain evidence="1 2">RP-AC37</strain>
    </source>
</reference>
<evidence type="ECO:0000313" key="2">
    <source>
        <dbReference type="Proteomes" id="UP000281955"/>
    </source>
</evidence>
<dbReference type="AlphaFoldDB" id="A0A420XNV2"/>
<dbReference type="RefSeq" id="WP_121193668.1">
    <property type="nucleotide sequence ID" value="NZ_RBWV01000012.1"/>
</dbReference>
<keyword evidence="2" id="KW-1185">Reference proteome</keyword>
<dbReference type="Proteomes" id="UP000281955">
    <property type="component" value="Unassembled WGS sequence"/>
</dbReference>
<dbReference type="InParanoid" id="A0A420XNV2"/>
<dbReference type="Pfam" id="PF20242">
    <property type="entry name" value="Emfourin"/>
    <property type="match status" value="1"/>
</dbReference>
<name>A0A420XNV2_9ACTN</name>
<sequence>MDEEAFGALSVTVRRSGGFAGVTRAWALSLADADDEVAGRLRSLASSAAGAPAAAPAPGPADGFSYEVLLESEGGSSALRGSERTLPPPLAELVELVRAHGSPVQP</sequence>
<gene>
    <name evidence="1" type="ORF">CLV35_2361</name>
</gene>
<organism evidence="1 2">
    <name type="scientific">Motilibacter peucedani</name>
    <dbReference type="NCBI Taxonomy" id="598650"/>
    <lineage>
        <taxon>Bacteria</taxon>
        <taxon>Bacillati</taxon>
        <taxon>Actinomycetota</taxon>
        <taxon>Actinomycetes</taxon>
        <taxon>Motilibacterales</taxon>
        <taxon>Motilibacteraceae</taxon>
        <taxon>Motilibacter</taxon>
    </lineage>
</organism>
<dbReference type="InterPro" id="IPR049457">
    <property type="entry name" value="Emfourin"/>
</dbReference>
<proteinExistence type="predicted"/>
<evidence type="ECO:0000313" key="1">
    <source>
        <dbReference type="EMBL" id="RKS73867.1"/>
    </source>
</evidence>